<feature type="region of interest" description="Disordered" evidence="1">
    <location>
        <begin position="29"/>
        <end position="50"/>
    </location>
</feature>
<dbReference type="PATRIC" id="fig|1171373.8.peg.3367"/>
<evidence type="ECO:0000256" key="1">
    <source>
        <dbReference type="SAM" id="MobiDB-lite"/>
    </source>
</evidence>
<dbReference type="EMBL" id="CP003493">
    <property type="protein sequence ID" value="AFV91176.1"/>
    <property type="molecule type" value="Genomic_DNA"/>
</dbReference>
<protein>
    <submittedName>
        <fullName evidence="2">Uncharacterized protein</fullName>
    </submittedName>
</protein>
<dbReference type="Proteomes" id="UP000000214">
    <property type="component" value="Chromosome"/>
</dbReference>
<evidence type="ECO:0000313" key="2">
    <source>
        <dbReference type="EMBL" id="AFV91176.1"/>
    </source>
</evidence>
<dbReference type="HOGENOM" id="CLU_1979540_0_0_11"/>
<evidence type="ECO:0000313" key="3">
    <source>
        <dbReference type="Proteomes" id="UP000000214"/>
    </source>
</evidence>
<name>K7RXI3_ACIA4</name>
<feature type="region of interest" description="Disordered" evidence="1">
    <location>
        <begin position="97"/>
        <end position="126"/>
    </location>
</feature>
<feature type="compositionally biased region" description="Basic residues" evidence="1">
    <location>
        <begin position="97"/>
        <end position="111"/>
    </location>
</feature>
<proteinExistence type="predicted"/>
<dbReference type="AlphaFoldDB" id="K7RXI3"/>
<gene>
    <name evidence="2" type="ordered locus">PACID_34200</name>
</gene>
<sequence length="126" mass="13189">MLGFVGSHVGPLAVLAEAGGGGGEVLRTGADRLTSRGGPGSLESARSGGLEGRGVGCGLAESVRDTHPAYCAPRPAVFIGAQRWFCGKSHIMVAPGRRHRPLARRHRRPRDRRGIRWERASGGASG</sequence>
<dbReference type="STRING" id="1171373.PACID_34200"/>
<organism evidence="2 3">
    <name type="scientific">Acidipropionibacterium acidipropionici (strain ATCC 4875 / DSM 20272 / JCM 6432 / NBRC 12425 / NCIMB 8070 / 4)</name>
    <name type="common">Propionibacterium acidipropionici</name>
    <dbReference type="NCBI Taxonomy" id="1171373"/>
    <lineage>
        <taxon>Bacteria</taxon>
        <taxon>Bacillati</taxon>
        <taxon>Actinomycetota</taxon>
        <taxon>Actinomycetes</taxon>
        <taxon>Propionibacteriales</taxon>
        <taxon>Propionibacteriaceae</taxon>
        <taxon>Acidipropionibacterium</taxon>
    </lineage>
</organism>
<reference evidence="2 3" key="1">
    <citation type="journal article" date="2012" name="BMC Genomics">
        <title>The genome sequence of Propionibacterium acidipropionici provides insights into its biotechnological and industrial potential.</title>
        <authorList>
            <person name="Parizzi L.P."/>
            <person name="Grassi M.C."/>
            <person name="Llerena L.A."/>
            <person name="Carazzolle M.F."/>
            <person name="Queiroz V.L."/>
            <person name="Lunardi I."/>
            <person name="Zeidler A.F."/>
            <person name="Teixeira P.J."/>
            <person name="Mieczkowski P."/>
            <person name="Rincones J."/>
            <person name="Pereira G.A."/>
        </authorList>
    </citation>
    <scope>NUCLEOTIDE SEQUENCE [LARGE SCALE GENOMIC DNA]</scope>
    <source>
        <strain evidence="3">ATCC 4875 / DSM 20272 / JCM 6432 / NBRC 12425 / NCIMB 8070</strain>
    </source>
</reference>
<accession>K7RXI3</accession>
<dbReference type="KEGG" id="pbo:PACID_34200"/>